<accession>A0A1H8E4P1</accession>
<protein>
    <submittedName>
        <fullName evidence="1">Uncharacterized protein</fullName>
    </submittedName>
</protein>
<reference evidence="1 2" key="1">
    <citation type="submission" date="2016-10" db="EMBL/GenBank/DDBJ databases">
        <authorList>
            <person name="de Groot N.N."/>
        </authorList>
    </citation>
    <scope>NUCLEOTIDE SEQUENCE [LARGE SCALE GENOMIC DNA]</scope>
    <source>
        <strain evidence="1 2">Nm22</strain>
    </source>
</reference>
<dbReference type="AlphaFoldDB" id="A0A1H8E4P1"/>
<sequence length="50" mass="5743">MRVLKNRHMFYSVGSNGTLGDERYKALMDIHPVIDYSQSGRINLSYCSAF</sequence>
<name>A0A1H8E4P1_9PROT</name>
<gene>
    <name evidence="1" type="ORF">SAMN05216325_108124</name>
</gene>
<dbReference type="EMBL" id="FOCP01000008">
    <property type="protein sequence ID" value="SEN14386.1"/>
    <property type="molecule type" value="Genomic_DNA"/>
</dbReference>
<evidence type="ECO:0000313" key="2">
    <source>
        <dbReference type="Proteomes" id="UP000199459"/>
    </source>
</evidence>
<proteinExistence type="predicted"/>
<organism evidence="1 2">
    <name type="scientific">Nitrosomonas marina</name>
    <dbReference type="NCBI Taxonomy" id="917"/>
    <lineage>
        <taxon>Bacteria</taxon>
        <taxon>Pseudomonadati</taxon>
        <taxon>Pseudomonadota</taxon>
        <taxon>Betaproteobacteria</taxon>
        <taxon>Nitrosomonadales</taxon>
        <taxon>Nitrosomonadaceae</taxon>
        <taxon>Nitrosomonas</taxon>
    </lineage>
</organism>
<evidence type="ECO:0000313" key="1">
    <source>
        <dbReference type="EMBL" id="SEN14386.1"/>
    </source>
</evidence>
<dbReference type="Proteomes" id="UP000199459">
    <property type="component" value="Unassembled WGS sequence"/>
</dbReference>